<sequence>MYAAAVRLRLPVGLLADLANEFECSERSLSRLWKDSRAKIEAGTIHDGESGRRGRSGRKPRLNDEFAAQLATTIALLPLYQRTSIRTLSEHLGIPKSSLHVYYRAGTFRAHHARLKPHLTDDHRAARMQFALSFVNVGPRGALSFNDMLDFVHMDEKWFYLKKDNCRYYLAPGEEAPHVTVQHKSFIVKVMFLVVVARPRWDAHKKQLWDEKIGVWPFVVYEPAQRSSKNRAKGTLELKTYTVDREIYRACLANSVIPEIKRRWPSGRRVRLQQDNAKPHVLADDEVIQAACSAGGWDMKVAPQPPNSPDFNVLDLGFFASLQTLQHRMPARNIEDLVNNVDQAFRDLSFTSLDRVFMTLQTVLHVPMKTDGGNSAVGLGQKILRDLPRRVEQILLGYLLNERSNFCKVFFEWADLVTTKHDKEIKTLQFDGAPEFIMD</sequence>
<proteinExistence type="predicted"/>
<reference evidence="1" key="1">
    <citation type="submission" date="2021-12" db="EMBL/GenBank/DDBJ databases">
        <title>Prjna785345.</title>
        <authorList>
            <person name="Rujirawat T."/>
            <person name="Krajaejun T."/>
        </authorList>
    </citation>
    <scope>NUCLEOTIDE SEQUENCE</scope>
    <source>
        <strain evidence="1">Pi057C3</strain>
    </source>
</reference>
<dbReference type="Gene3D" id="3.30.420.10">
    <property type="entry name" value="Ribonuclease H-like superfamily/Ribonuclease H"/>
    <property type="match status" value="1"/>
</dbReference>
<evidence type="ECO:0000313" key="1">
    <source>
        <dbReference type="EMBL" id="KAJ0391556.1"/>
    </source>
</evidence>
<keyword evidence="2" id="KW-1185">Reference proteome</keyword>
<evidence type="ECO:0008006" key="3">
    <source>
        <dbReference type="Google" id="ProtNLM"/>
    </source>
</evidence>
<protein>
    <recommendedName>
        <fullName evidence="3">Transposase</fullName>
    </recommendedName>
</protein>
<comment type="caution">
    <text evidence="1">The sequence shown here is derived from an EMBL/GenBank/DDBJ whole genome shotgun (WGS) entry which is preliminary data.</text>
</comment>
<dbReference type="EMBL" id="JAKCXM010000970">
    <property type="protein sequence ID" value="KAJ0391556.1"/>
    <property type="molecule type" value="Genomic_DNA"/>
</dbReference>
<organism evidence="1 2">
    <name type="scientific">Pythium insidiosum</name>
    <name type="common">Pythiosis disease agent</name>
    <dbReference type="NCBI Taxonomy" id="114742"/>
    <lineage>
        <taxon>Eukaryota</taxon>
        <taxon>Sar</taxon>
        <taxon>Stramenopiles</taxon>
        <taxon>Oomycota</taxon>
        <taxon>Peronosporomycetes</taxon>
        <taxon>Pythiales</taxon>
        <taxon>Pythiaceae</taxon>
        <taxon>Pythium</taxon>
    </lineage>
</organism>
<gene>
    <name evidence="1" type="ORF">P43SY_011990</name>
</gene>
<accession>A0AAD5LT18</accession>
<name>A0AAD5LT18_PYTIN</name>
<dbReference type="PANTHER" id="PTHR47169">
    <property type="entry name" value="OS01G0541250 PROTEIN"/>
    <property type="match status" value="1"/>
</dbReference>
<dbReference type="GO" id="GO:0003676">
    <property type="term" value="F:nucleic acid binding"/>
    <property type="evidence" value="ECO:0007669"/>
    <property type="project" value="InterPro"/>
</dbReference>
<evidence type="ECO:0000313" key="2">
    <source>
        <dbReference type="Proteomes" id="UP001209570"/>
    </source>
</evidence>
<dbReference type="PANTHER" id="PTHR47169:SF2">
    <property type="entry name" value="OS01G0541250 PROTEIN"/>
    <property type="match status" value="1"/>
</dbReference>
<dbReference type="AlphaFoldDB" id="A0AAD5LT18"/>
<dbReference type="Proteomes" id="UP001209570">
    <property type="component" value="Unassembled WGS sequence"/>
</dbReference>
<dbReference type="InterPro" id="IPR036397">
    <property type="entry name" value="RNaseH_sf"/>
</dbReference>